<keyword evidence="3" id="KW-0805">Transcription regulation</keyword>
<evidence type="ECO:0000256" key="4">
    <source>
        <dbReference type="ARBA" id="ARBA00023125"/>
    </source>
</evidence>
<feature type="domain" description="BZIP" evidence="8">
    <location>
        <begin position="230"/>
        <end position="293"/>
    </location>
</feature>
<dbReference type="InterPro" id="IPR046347">
    <property type="entry name" value="bZIP_sf"/>
</dbReference>
<dbReference type="EMBL" id="CM016762">
    <property type="protein sequence ID" value="TMS37781.1"/>
    <property type="molecule type" value="Genomic_DNA"/>
</dbReference>
<comment type="caution">
    <text evidence="9">The sequence shown here is derived from an EMBL/GenBank/DDBJ whole genome shotgun (WGS) entry which is preliminary data.</text>
</comment>
<dbReference type="EMBL" id="AZBU02000001">
    <property type="protein sequence ID" value="TMS37781.1"/>
    <property type="molecule type" value="Genomic_DNA"/>
</dbReference>
<evidence type="ECO:0000256" key="2">
    <source>
        <dbReference type="ARBA" id="ARBA00007163"/>
    </source>
</evidence>
<dbReference type="Gene3D" id="1.20.5.170">
    <property type="match status" value="1"/>
</dbReference>
<dbReference type="STRING" id="34508.A0A4U8UWL1"/>
<dbReference type="PROSITE" id="PS00036">
    <property type="entry name" value="BZIP_BASIC"/>
    <property type="match status" value="1"/>
</dbReference>
<evidence type="ECO:0000256" key="7">
    <source>
        <dbReference type="SAM" id="Coils"/>
    </source>
</evidence>
<reference evidence="9 10" key="2">
    <citation type="journal article" date="2019" name="G3 (Bethesda)">
        <title>Hybrid Assembly of the Genome of the Entomopathogenic Nematode Steinernema carpocapsae Identifies the X-Chromosome.</title>
        <authorList>
            <person name="Serra L."/>
            <person name="Macchietto M."/>
            <person name="Macias-Munoz A."/>
            <person name="McGill C.J."/>
            <person name="Rodriguez I.M."/>
            <person name="Rodriguez B."/>
            <person name="Murad R."/>
            <person name="Mortazavi A."/>
        </authorList>
    </citation>
    <scope>NUCLEOTIDE SEQUENCE [LARGE SCALE GENOMIC DNA]</scope>
    <source>
        <strain evidence="9 10">ALL</strain>
    </source>
</reference>
<dbReference type="GO" id="GO:0000977">
    <property type="term" value="F:RNA polymerase II transcription regulatory region sequence-specific DNA binding"/>
    <property type="evidence" value="ECO:0007669"/>
    <property type="project" value="TreeGrafter"/>
</dbReference>
<dbReference type="InterPro" id="IPR004827">
    <property type="entry name" value="bZIP"/>
</dbReference>
<dbReference type="SMART" id="SM00338">
    <property type="entry name" value="BRLZ"/>
    <property type="match status" value="1"/>
</dbReference>
<proteinExistence type="inferred from homology"/>
<evidence type="ECO:0000256" key="1">
    <source>
        <dbReference type="ARBA" id="ARBA00004123"/>
    </source>
</evidence>
<evidence type="ECO:0000256" key="6">
    <source>
        <dbReference type="ARBA" id="ARBA00023242"/>
    </source>
</evidence>
<dbReference type="CDD" id="cd14692">
    <property type="entry name" value="bZIP_ATF4"/>
    <property type="match status" value="1"/>
</dbReference>
<feature type="coiled-coil region" evidence="7">
    <location>
        <begin position="233"/>
        <end position="292"/>
    </location>
</feature>
<dbReference type="PANTHER" id="PTHR13044:SF14">
    <property type="entry name" value="CRYPTOCEPHAL, ISOFORM A"/>
    <property type="match status" value="1"/>
</dbReference>
<organism evidence="9 10">
    <name type="scientific">Steinernema carpocapsae</name>
    <name type="common">Entomopathogenic nematode</name>
    <dbReference type="NCBI Taxonomy" id="34508"/>
    <lineage>
        <taxon>Eukaryota</taxon>
        <taxon>Metazoa</taxon>
        <taxon>Ecdysozoa</taxon>
        <taxon>Nematoda</taxon>
        <taxon>Chromadorea</taxon>
        <taxon>Rhabditida</taxon>
        <taxon>Tylenchina</taxon>
        <taxon>Panagrolaimomorpha</taxon>
        <taxon>Strongyloidoidea</taxon>
        <taxon>Steinernematidae</taxon>
        <taxon>Steinernema</taxon>
    </lineage>
</organism>
<dbReference type="GO" id="GO:0005634">
    <property type="term" value="C:nucleus"/>
    <property type="evidence" value="ECO:0007669"/>
    <property type="project" value="UniProtKB-SubCell"/>
</dbReference>
<evidence type="ECO:0000313" key="10">
    <source>
        <dbReference type="Proteomes" id="UP000298663"/>
    </source>
</evidence>
<comment type="subcellular location">
    <subcellularLocation>
        <location evidence="1">Nucleus</location>
    </subcellularLocation>
</comment>
<evidence type="ECO:0000256" key="3">
    <source>
        <dbReference type="ARBA" id="ARBA00023015"/>
    </source>
</evidence>
<dbReference type="GO" id="GO:0001228">
    <property type="term" value="F:DNA-binding transcription activator activity, RNA polymerase II-specific"/>
    <property type="evidence" value="ECO:0007669"/>
    <property type="project" value="TreeGrafter"/>
</dbReference>
<keyword evidence="6" id="KW-0539">Nucleus</keyword>
<dbReference type="OrthoDB" id="5848156at2759"/>
<dbReference type="Proteomes" id="UP000298663">
    <property type="component" value="Chromosome X"/>
</dbReference>
<sequence length="295" mass="33566">MFQYFKRSSTMTSPFDADDFMKRSLFSSLVGFKKKTPKHTQTYNPPAVLHQTAHVPHSYKPIHAPVQLSPQPARQPVSVPQHNYFNFDAPCSSRSRTLSDEITDSLLQAETPTVNPRSPQDIYREIVSECAEFERGQSTPSPYVELTSTAMSPLPVPQQLQFTGAEEQMAQCQIADVKPKPEPRSPAATTNVSLEEFIKIVVSAVKEVGGIALKSDKFDILDAKREETPEEILRRKRQQNNEAAARYRKRQREAKQYVNQELAELTEKNSELKEQVQNLNEEIERLKALVLKRPQ</sequence>
<accession>A0A4U8UWL1</accession>
<dbReference type="PANTHER" id="PTHR13044">
    <property type="entry name" value="ACTIVATING TRANSCRIPTION FACTOR ATF 4/5"/>
    <property type="match status" value="1"/>
</dbReference>
<protein>
    <recommendedName>
        <fullName evidence="8">BZIP domain-containing protein</fullName>
    </recommendedName>
</protein>
<evidence type="ECO:0000313" key="9">
    <source>
        <dbReference type="EMBL" id="TMS37781.1"/>
    </source>
</evidence>
<keyword evidence="10" id="KW-1185">Reference proteome</keyword>
<dbReference type="Pfam" id="PF07716">
    <property type="entry name" value="bZIP_2"/>
    <property type="match status" value="1"/>
</dbReference>
<dbReference type="PROSITE" id="PS50217">
    <property type="entry name" value="BZIP"/>
    <property type="match status" value="1"/>
</dbReference>
<dbReference type="SUPFAM" id="SSF57959">
    <property type="entry name" value="Leucine zipper domain"/>
    <property type="match status" value="1"/>
</dbReference>
<keyword evidence="5" id="KW-0804">Transcription</keyword>
<keyword evidence="4" id="KW-0238">DNA-binding</keyword>
<evidence type="ECO:0000259" key="8">
    <source>
        <dbReference type="PROSITE" id="PS50217"/>
    </source>
</evidence>
<name>A0A4U8UWL1_STECR</name>
<gene>
    <name evidence="9" type="ORF">L596_004643</name>
</gene>
<evidence type="ECO:0000256" key="5">
    <source>
        <dbReference type="ARBA" id="ARBA00023163"/>
    </source>
</evidence>
<dbReference type="AlphaFoldDB" id="A0A4U8UWL1"/>
<keyword evidence="7" id="KW-0175">Coiled coil</keyword>
<reference evidence="9 10" key="1">
    <citation type="journal article" date="2015" name="Genome Biol.">
        <title>Comparative genomics of Steinernema reveals deeply conserved gene regulatory networks.</title>
        <authorList>
            <person name="Dillman A.R."/>
            <person name="Macchietto M."/>
            <person name="Porter C.F."/>
            <person name="Rogers A."/>
            <person name="Williams B."/>
            <person name="Antoshechkin I."/>
            <person name="Lee M.M."/>
            <person name="Goodwin Z."/>
            <person name="Lu X."/>
            <person name="Lewis E.E."/>
            <person name="Goodrich-Blair H."/>
            <person name="Stock S.P."/>
            <person name="Adams B.J."/>
            <person name="Sternberg P.W."/>
            <person name="Mortazavi A."/>
        </authorList>
    </citation>
    <scope>NUCLEOTIDE SEQUENCE [LARGE SCALE GENOMIC DNA]</scope>
    <source>
        <strain evidence="9 10">ALL</strain>
    </source>
</reference>
<comment type="similarity">
    <text evidence="2">Belongs to the bZIP family.</text>
</comment>